<dbReference type="AlphaFoldDB" id="A0AAV3B9B8"/>
<evidence type="ECO:0000313" key="1">
    <source>
        <dbReference type="EMBL" id="EDR32552.1"/>
    </source>
</evidence>
<evidence type="ECO:0008006" key="3">
    <source>
        <dbReference type="Google" id="ProtNLM"/>
    </source>
</evidence>
<reference evidence="1 2" key="1">
    <citation type="submission" date="2008-01" db="EMBL/GenBank/DDBJ databases">
        <title>Yersinia pestis Strain IP275 project at JCVI/TIGR.</title>
        <authorList>
            <person name="Ravel J."/>
            <person name="Eppinger M."/>
            <person name="Fricke W.F."/>
            <person name="Rosovitz M."/>
            <person name="Lindler L.E."/>
            <person name="Bearden S."/>
            <person name="Shriefer M."/>
        </authorList>
    </citation>
    <scope>NUCLEOTIDE SEQUENCE [LARGE SCALE GENOMIC DNA]</scope>
    <source>
        <strain evidence="1 2">IP275</strain>
    </source>
</reference>
<organism evidence="1 2">
    <name type="scientific">Yersinia pestis biovar Orientalis str. IP275</name>
    <dbReference type="NCBI Taxonomy" id="373665"/>
    <lineage>
        <taxon>Bacteria</taxon>
        <taxon>Pseudomonadati</taxon>
        <taxon>Pseudomonadota</taxon>
        <taxon>Gammaproteobacteria</taxon>
        <taxon>Enterobacterales</taxon>
        <taxon>Yersiniaceae</taxon>
        <taxon>Yersinia</taxon>
    </lineage>
</organism>
<evidence type="ECO:0000313" key="2">
    <source>
        <dbReference type="Proteomes" id="UP000004430"/>
    </source>
</evidence>
<protein>
    <recommendedName>
        <fullName evidence="3">Lipoprotein</fullName>
    </recommendedName>
</protein>
<sequence length="52" mass="5659">MKARLLLSCLFTLTGVFWSRGCSSQYPASSLISSAATRKPFFVAMIIISSRG</sequence>
<gene>
    <name evidence="1" type="ORF">YPIP275_2952</name>
</gene>
<dbReference type="Proteomes" id="UP000004430">
    <property type="component" value="Unassembled WGS sequence"/>
</dbReference>
<name>A0AAV3B9B8_YERPE</name>
<reference evidence="1 2" key="2">
    <citation type="submission" date="2010-03" db="EMBL/GenBank/DDBJ databases">
        <authorList>
            <person name="Payne S.H."/>
            <person name="Sutton G.G."/>
        </authorList>
    </citation>
    <scope>NUCLEOTIDE SEQUENCE [LARGE SCALE GENOMIC DNA]</scope>
    <source>
        <strain evidence="1 2">IP275</strain>
    </source>
</reference>
<accession>A0AAV3B9B8</accession>
<dbReference type="EMBL" id="AAOS02000011">
    <property type="protein sequence ID" value="EDR32552.1"/>
    <property type="molecule type" value="Genomic_DNA"/>
</dbReference>
<comment type="caution">
    <text evidence="1">The sequence shown here is derived from an EMBL/GenBank/DDBJ whole genome shotgun (WGS) entry which is preliminary data.</text>
</comment>
<proteinExistence type="predicted"/>